<evidence type="ECO:0000313" key="2">
    <source>
        <dbReference type="EMBL" id="MPN03128.1"/>
    </source>
</evidence>
<feature type="compositionally biased region" description="Polar residues" evidence="1">
    <location>
        <begin position="122"/>
        <end position="131"/>
    </location>
</feature>
<feature type="region of interest" description="Disordered" evidence="1">
    <location>
        <begin position="16"/>
        <end position="68"/>
    </location>
</feature>
<protein>
    <submittedName>
        <fullName evidence="2">Uncharacterized protein</fullName>
    </submittedName>
</protein>
<gene>
    <name evidence="2" type="ORF">SDC9_150351</name>
</gene>
<comment type="caution">
    <text evidence="2">The sequence shown here is derived from an EMBL/GenBank/DDBJ whole genome shotgun (WGS) entry which is preliminary data.</text>
</comment>
<evidence type="ECO:0000256" key="1">
    <source>
        <dbReference type="SAM" id="MobiDB-lite"/>
    </source>
</evidence>
<accession>A0A645EM84</accession>
<organism evidence="2">
    <name type="scientific">bioreactor metagenome</name>
    <dbReference type="NCBI Taxonomy" id="1076179"/>
    <lineage>
        <taxon>unclassified sequences</taxon>
        <taxon>metagenomes</taxon>
        <taxon>ecological metagenomes</taxon>
    </lineage>
</organism>
<feature type="compositionally biased region" description="Basic and acidic residues" evidence="1">
    <location>
        <begin position="111"/>
        <end position="121"/>
    </location>
</feature>
<dbReference type="AlphaFoldDB" id="A0A645EM84"/>
<name>A0A645EM84_9ZZZZ</name>
<reference evidence="2" key="1">
    <citation type="submission" date="2019-08" db="EMBL/GenBank/DDBJ databases">
        <authorList>
            <person name="Kucharzyk K."/>
            <person name="Murdoch R.W."/>
            <person name="Higgins S."/>
            <person name="Loffler F."/>
        </authorList>
    </citation>
    <scope>NUCLEOTIDE SEQUENCE</scope>
</reference>
<feature type="region of interest" description="Disordered" evidence="1">
    <location>
        <begin position="111"/>
        <end position="148"/>
    </location>
</feature>
<dbReference type="EMBL" id="VSSQ01049056">
    <property type="protein sequence ID" value="MPN03128.1"/>
    <property type="molecule type" value="Genomic_DNA"/>
</dbReference>
<sequence>MVSADQRTLVDRVQVEGAGHPGASDFEQVGKTFGDHQHDPAAAALDDGVQSDRHAVGDRRDGIAGADLGEQRPHALFDGLRRVGRGTGHFVAKQRRPAVRYRDEVGERAADVDADPVRDHQVSSFRSSQCSGFAGAGPGHHGRFRMRG</sequence>
<proteinExistence type="predicted"/>
<feature type="compositionally biased region" description="Basic and acidic residues" evidence="1">
    <location>
        <begin position="50"/>
        <end position="62"/>
    </location>
</feature>